<dbReference type="InterPro" id="IPR044511">
    <property type="entry name" value="At1g03370/At5g50170-like"/>
</dbReference>
<keyword evidence="10" id="KW-1185">Reference proteome</keyword>
<feature type="domain" description="VASt" evidence="8">
    <location>
        <begin position="253"/>
        <end position="425"/>
    </location>
</feature>
<keyword evidence="2" id="KW-0812">Transmembrane</keyword>
<dbReference type="Pfam" id="PF16016">
    <property type="entry name" value="VASt"/>
    <property type="match status" value="2"/>
</dbReference>
<dbReference type="PANTHER" id="PTHR46296">
    <property type="entry name" value="BNAA05G37250D PROTEIN"/>
    <property type="match status" value="1"/>
</dbReference>
<dbReference type="SUPFAM" id="SSF49879">
    <property type="entry name" value="SMAD/FHA domain"/>
    <property type="match status" value="1"/>
</dbReference>
<keyword evidence="3" id="KW-1133">Transmembrane helix</keyword>
<evidence type="ECO:0000259" key="6">
    <source>
        <dbReference type="PROSITE" id="PS50004"/>
    </source>
</evidence>
<protein>
    <submittedName>
        <fullName evidence="9">C2 and gram domain-containing protein</fullName>
    </submittedName>
</protein>
<dbReference type="PANTHER" id="PTHR46296:SF8">
    <property type="entry name" value="OS06G0297800 PROTEIN"/>
    <property type="match status" value="1"/>
</dbReference>
<comment type="caution">
    <text evidence="9">The sequence shown here is derived from an EMBL/GenBank/DDBJ whole genome shotgun (WGS) entry which is preliminary data.</text>
</comment>
<dbReference type="CDD" id="cd22674">
    <property type="entry name" value="FHA_PPP1R8"/>
    <property type="match status" value="1"/>
</dbReference>
<feature type="compositionally biased region" description="Low complexity" evidence="5">
    <location>
        <begin position="153"/>
        <end position="167"/>
    </location>
</feature>
<dbReference type="InterPro" id="IPR011993">
    <property type="entry name" value="PH-like_dom_sf"/>
</dbReference>
<dbReference type="InterPro" id="IPR008984">
    <property type="entry name" value="SMAD_FHA_dom_sf"/>
</dbReference>
<evidence type="ECO:0000256" key="5">
    <source>
        <dbReference type="SAM" id="MobiDB-lite"/>
    </source>
</evidence>
<dbReference type="Pfam" id="PF00498">
    <property type="entry name" value="FHA"/>
    <property type="match status" value="1"/>
</dbReference>
<dbReference type="CDD" id="cd00030">
    <property type="entry name" value="C2"/>
    <property type="match status" value="2"/>
</dbReference>
<dbReference type="InterPro" id="IPR000253">
    <property type="entry name" value="FHA_dom"/>
</dbReference>
<dbReference type="SMART" id="SM00239">
    <property type="entry name" value="C2"/>
    <property type="match status" value="2"/>
</dbReference>
<dbReference type="PRINTS" id="PR00360">
    <property type="entry name" value="C2DOMAIN"/>
</dbReference>
<reference evidence="9 10" key="1">
    <citation type="submission" date="2020-06" db="EMBL/GenBank/DDBJ databases">
        <title>Transcriptomic and genomic resources for Thalictrum thalictroides and T. hernandezii: Facilitating candidate gene discovery in an emerging model plant lineage.</title>
        <authorList>
            <person name="Arias T."/>
            <person name="Riano-Pachon D.M."/>
            <person name="Di Stilio V.S."/>
        </authorList>
    </citation>
    <scope>NUCLEOTIDE SEQUENCE [LARGE SCALE GENOMIC DNA]</scope>
    <source>
        <strain evidence="10">cv. WT478/WT964</strain>
        <tissue evidence="9">Leaves</tissue>
    </source>
</reference>
<dbReference type="InterPro" id="IPR031968">
    <property type="entry name" value="VASt"/>
</dbReference>
<dbReference type="Gene3D" id="2.60.40.150">
    <property type="entry name" value="C2 domain"/>
    <property type="match status" value="2"/>
</dbReference>
<organism evidence="9 10">
    <name type="scientific">Thalictrum thalictroides</name>
    <name type="common">Rue-anemone</name>
    <name type="synonym">Anemone thalictroides</name>
    <dbReference type="NCBI Taxonomy" id="46969"/>
    <lineage>
        <taxon>Eukaryota</taxon>
        <taxon>Viridiplantae</taxon>
        <taxon>Streptophyta</taxon>
        <taxon>Embryophyta</taxon>
        <taxon>Tracheophyta</taxon>
        <taxon>Spermatophyta</taxon>
        <taxon>Magnoliopsida</taxon>
        <taxon>Ranunculales</taxon>
        <taxon>Ranunculaceae</taxon>
        <taxon>Thalictroideae</taxon>
        <taxon>Thalictrum</taxon>
    </lineage>
</organism>
<dbReference type="OrthoDB" id="67700at2759"/>
<dbReference type="CDD" id="cd13219">
    <property type="entry name" value="PH-GRAM_C2-GRAM"/>
    <property type="match status" value="1"/>
</dbReference>
<feature type="region of interest" description="Disordered" evidence="5">
    <location>
        <begin position="147"/>
        <end position="181"/>
    </location>
</feature>
<feature type="compositionally biased region" description="Low complexity" evidence="5">
    <location>
        <begin position="1207"/>
        <end position="1218"/>
    </location>
</feature>
<dbReference type="PROSITE" id="PS51778">
    <property type="entry name" value="VAST"/>
    <property type="match status" value="2"/>
</dbReference>
<sequence length="1388" mass="154316">MKLLVKVIEGRNLRAMDFNGSSDPYVRVQLGRHKFRTKVVKKNLNPFWGEDFCFRVDDLNEDLIITVLDEDKYFNDDLVGLVKISVNQVFDAHNQTLSSTWFTLHPKNNKKSKQLKDCGEVLLSVSLSQNNSFLEESNGEYTPLMESNEDLTSESSVISSNSPSRSSFAIETEENAAKEDKSSAKAIIHRFLKSGETSSTATSSGAVWDLPQTPNSEVRENMFEDQSSSTSFDEAMRTIELKDQGEEIPSNLPGGILVDKSYMVTPSDLNSLLFSPESSFTISLAEYQGTTELQQGPWTFENGGGRFKRVVSYLKAATKLIKAVKATEEQTYIKADGKNFAVLVSVSTPDVIYGNTFKVELLYCVSPGPELPTGEQSSRLVISWRMNFIQSTMMKGMIEGGARQGLKSSFEQFEVVLAQNVKPVDLKELGSDKEQALASLQVEPQSDWKLATQYLLNFTVVSTIVVGLYVLLHILLTMPSTIQGLEFNGLDLPDSIGEVIVCGILVLQGERALGIIMRFMQARKQKGTDHGVKARGDGWLLTVALIEGSSLAAVDATGFSDPYVVFSCNGKTKTSSIKFQKSDPQWNEIFEFDAMDDPPSVLDIEVFDFDGPFDEAISLGHAEINFLKSNLSELADIWIPLQGKLAQACRSKLHLRIFLNNTRGNNIVKDYLAKMEKEVGKKINVRSPQTNSTFQKLFGLPPEEFLINDFTCHLKRKLPLQGRLFLSPRIIGFHTNMFGNVTKFFFLWEDIEDIHVLPPTLASMGSPSVIIVLRPGRGMDARHGAKTQDEEGRLKFHFQSFVSFNVGHRTIMALWKARLLTPEQKVQIVEEESEEKNLQTEESGTFIRLEDAPMSEVYSSLLPMPTNFFMELFNGDDTERKVMEKVGCVDYSHTPWELVKSDMYQRQICFKFDKHILRYGGEVTSTQQKYTSSNSNGWVVEEVMNLHGVPFGDYFTLQIRHQVERVPSRSKSCNVQIYLGITWLKNTRHEKRITKNVLLNLTDRLKERGSSTSEQEQVTTTTASADVTCTNNKVTQIGQGLSTWQPPDWAIEPRPGVYYLDVIKDAEFLHQIHLDKRRHIFGRQFPTCDFVLDHQSVSRQHAAVVHHKNGSIYVIDMGSVHGTFVANERLSKESPVELEVGQSLRFAASTRSYILRKNSAALSPLPPLLAEVNLPPPPDPSDEEAVLAYNTILNRYGINKSDIASISGSGVGNSSRGSTHSEPSVRPTKRLRKLRVSFRDQAGGELIEVVGISDGADVSTEPGPLGVKEGSLVGKYESLVQTTVIPKGKETVSMREERMSSKGVTDKLQQVMNKVKGASKIGGMYDDLYGESVISSKVGSSWAYASGGDVQVGPGPKALEDKSPVVVASGISSDTGLGYDNDDLFGDS</sequence>
<evidence type="ECO:0000256" key="3">
    <source>
        <dbReference type="ARBA" id="ARBA00022989"/>
    </source>
</evidence>
<comment type="subcellular location">
    <subcellularLocation>
        <location evidence="1">Membrane</location>
        <topology evidence="1">Single-pass membrane protein</topology>
    </subcellularLocation>
</comment>
<gene>
    <name evidence="9" type="ORF">FRX31_018819</name>
</gene>
<dbReference type="GO" id="GO:0016020">
    <property type="term" value="C:membrane"/>
    <property type="evidence" value="ECO:0007669"/>
    <property type="project" value="UniProtKB-SubCell"/>
</dbReference>
<feature type="domain" description="FHA" evidence="7">
    <location>
        <begin position="1079"/>
        <end position="1130"/>
    </location>
</feature>
<dbReference type="PROSITE" id="PS50004">
    <property type="entry name" value="C2"/>
    <property type="match status" value="2"/>
</dbReference>
<evidence type="ECO:0000259" key="8">
    <source>
        <dbReference type="PROSITE" id="PS51778"/>
    </source>
</evidence>
<evidence type="ECO:0000259" key="7">
    <source>
        <dbReference type="PROSITE" id="PS50006"/>
    </source>
</evidence>
<evidence type="ECO:0000256" key="2">
    <source>
        <dbReference type="ARBA" id="ARBA00022692"/>
    </source>
</evidence>
<dbReference type="SMART" id="SM00568">
    <property type="entry name" value="GRAM"/>
    <property type="match status" value="1"/>
</dbReference>
<dbReference type="SUPFAM" id="SSF49562">
    <property type="entry name" value="C2 domain (Calcium/lipid-binding domain, CaLB)"/>
    <property type="match status" value="2"/>
</dbReference>
<evidence type="ECO:0000256" key="4">
    <source>
        <dbReference type="ARBA" id="ARBA00023136"/>
    </source>
</evidence>
<dbReference type="EMBL" id="JABWDY010022644">
    <property type="protein sequence ID" value="KAF5191596.1"/>
    <property type="molecule type" value="Genomic_DNA"/>
</dbReference>
<evidence type="ECO:0000313" key="10">
    <source>
        <dbReference type="Proteomes" id="UP000554482"/>
    </source>
</evidence>
<dbReference type="InterPro" id="IPR000008">
    <property type="entry name" value="C2_dom"/>
</dbReference>
<proteinExistence type="predicted"/>
<dbReference type="InterPro" id="IPR004182">
    <property type="entry name" value="GRAM"/>
</dbReference>
<dbReference type="Gene3D" id="2.60.200.20">
    <property type="match status" value="1"/>
</dbReference>
<keyword evidence="4" id="KW-0472">Membrane</keyword>
<dbReference type="InterPro" id="IPR035892">
    <property type="entry name" value="C2_domain_sf"/>
</dbReference>
<feature type="domain" description="C2" evidence="6">
    <location>
        <begin position="521"/>
        <end position="639"/>
    </location>
</feature>
<evidence type="ECO:0000313" key="9">
    <source>
        <dbReference type="EMBL" id="KAF5191596.1"/>
    </source>
</evidence>
<dbReference type="Pfam" id="PF02893">
    <property type="entry name" value="GRAM"/>
    <property type="match status" value="1"/>
</dbReference>
<feature type="domain" description="C2" evidence="6">
    <location>
        <begin position="1"/>
        <end position="102"/>
    </location>
</feature>
<feature type="domain" description="VASt" evidence="8">
    <location>
        <begin position="853"/>
        <end position="1013"/>
    </location>
</feature>
<accession>A0A7J6W2J4</accession>
<dbReference type="SMART" id="SM00240">
    <property type="entry name" value="FHA"/>
    <property type="match status" value="1"/>
</dbReference>
<evidence type="ECO:0000256" key="1">
    <source>
        <dbReference type="ARBA" id="ARBA00004167"/>
    </source>
</evidence>
<name>A0A7J6W2J4_THATH</name>
<dbReference type="Gene3D" id="2.30.29.30">
    <property type="entry name" value="Pleckstrin-homology domain (PH domain)/Phosphotyrosine-binding domain (PTB)"/>
    <property type="match status" value="1"/>
</dbReference>
<dbReference type="FunFam" id="2.60.200.20:FF:000019">
    <property type="entry name" value="Nuclear inhibitor of protein phosphatase"/>
    <property type="match status" value="1"/>
</dbReference>
<dbReference type="Proteomes" id="UP000554482">
    <property type="component" value="Unassembled WGS sequence"/>
</dbReference>
<feature type="region of interest" description="Disordered" evidence="5">
    <location>
        <begin position="1207"/>
        <end position="1229"/>
    </location>
</feature>
<dbReference type="Pfam" id="PF00168">
    <property type="entry name" value="C2"/>
    <property type="match status" value="2"/>
</dbReference>
<dbReference type="PROSITE" id="PS50006">
    <property type="entry name" value="FHA_DOMAIN"/>
    <property type="match status" value="1"/>
</dbReference>